<dbReference type="AlphaFoldDB" id="A0A7R9ZPJ9"/>
<keyword evidence="2" id="KW-0472">Membrane</keyword>
<evidence type="ECO:0000313" key="3">
    <source>
        <dbReference type="EMBL" id="CAD8339027.1"/>
    </source>
</evidence>
<dbReference type="Pfam" id="PF00106">
    <property type="entry name" value="adh_short"/>
    <property type="match status" value="1"/>
</dbReference>
<dbReference type="EMBL" id="HBEF01018014">
    <property type="protein sequence ID" value="CAD8339027.1"/>
    <property type="molecule type" value="Transcribed_RNA"/>
</dbReference>
<keyword evidence="2" id="KW-0812">Transmembrane</keyword>
<dbReference type="PANTHER" id="PTHR43313">
    <property type="entry name" value="SHORT-CHAIN DEHYDROGENASE/REDUCTASE FAMILY 9C"/>
    <property type="match status" value="1"/>
</dbReference>
<accession>A0A7R9ZPJ9</accession>
<dbReference type="PRINTS" id="PR00081">
    <property type="entry name" value="GDHRDH"/>
</dbReference>
<proteinExistence type="inferred from homology"/>
<feature type="transmembrane region" description="Helical" evidence="2">
    <location>
        <begin position="15"/>
        <end position="33"/>
    </location>
</feature>
<dbReference type="InterPro" id="IPR002347">
    <property type="entry name" value="SDR_fam"/>
</dbReference>
<gene>
    <name evidence="3" type="ORF">CAUS1442_LOCUS11160</name>
</gene>
<evidence type="ECO:0000256" key="2">
    <source>
        <dbReference type="SAM" id="Phobius"/>
    </source>
</evidence>
<comment type="similarity">
    <text evidence="1">Belongs to the short-chain dehydrogenases/reductases (SDR) family.</text>
</comment>
<keyword evidence="2" id="KW-1133">Transmembrane helix</keyword>
<dbReference type="Gene3D" id="3.40.50.720">
    <property type="entry name" value="NAD(P)-binding Rossmann-like Domain"/>
    <property type="match status" value="1"/>
</dbReference>
<dbReference type="PRINTS" id="PR00080">
    <property type="entry name" value="SDRFAMILY"/>
</dbReference>
<name>A0A7R9ZPJ9_9STRA</name>
<evidence type="ECO:0000256" key="1">
    <source>
        <dbReference type="RuleBase" id="RU000363"/>
    </source>
</evidence>
<dbReference type="PROSITE" id="PS00061">
    <property type="entry name" value="ADH_SHORT"/>
    <property type="match status" value="1"/>
</dbReference>
<dbReference type="InterPro" id="IPR020904">
    <property type="entry name" value="Sc_DH/Rdtase_CS"/>
</dbReference>
<dbReference type="SUPFAM" id="SSF51735">
    <property type="entry name" value="NAD(P)-binding Rossmann-fold domains"/>
    <property type="match status" value="1"/>
</dbReference>
<dbReference type="GO" id="GO:0008202">
    <property type="term" value="P:steroid metabolic process"/>
    <property type="evidence" value="ECO:0007669"/>
    <property type="project" value="TreeGrafter"/>
</dbReference>
<sequence>MLLSRISSTSIKADTTSIAAGASVAAIAAYLLLRKARSGKTKADPNDERKRLVVVSGCDRGFGRVLVEKLSQNPRYMVLALTLKEESATMLNKLAPESLVAMKCDVTSDVDIARMEKKAATMVVDPNIVLHTIVNNAGILDPGDFVWFRDISSYKKTMDVNFFGCLRVTKALLPLMINTSMSLPEGARILNLSSIIGKLSWGNMSTYSASKYAVEAWSDSLRMELSTLNICVVKIRPSAIKTDMMREYFDRIDFNLENAPKDVKAMYDAEKVREWKNTNLAEHESRDMTGNQSAGIVVGTLAKFIETDIEKLPASKWVGAGANTVFRLISWLPESSKDKIFMRTPFYVPPIHPKQT</sequence>
<reference evidence="3" key="1">
    <citation type="submission" date="2021-01" db="EMBL/GenBank/DDBJ databases">
        <authorList>
            <person name="Corre E."/>
            <person name="Pelletier E."/>
            <person name="Niang G."/>
            <person name="Scheremetjew M."/>
            <person name="Finn R."/>
            <person name="Kale V."/>
            <person name="Holt S."/>
            <person name="Cochrane G."/>
            <person name="Meng A."/>
            <person name="Brown T."/>
            <person name="Cohen L."/>
        </authorList>
    </citation>
    <scope>NUCLEOTIDE SEQUENCE</scope>
    <source>
        <strain evidence="3">CCMP3328</strain>
    </source>
</reference>
<dbReference type="PANTHER" id="PTHR43313:SF1">
    <property type="entry name" value="3BETA-HYDROXYSTEROID DEHYDROGENASE DHS-16"/>
    <property type="match status" value="1"/>
</dbReference>
<protein>
    <submittedName>
        <fullName evidence="3">Uncharacterized protein</fullName>
    </submittedName>
</protein>
<dbReference type="InterPro" id="IPR036291">
    <property type="entry name" value="NAD(P)-bd_dom_sf"/>
</dbReference>
<dbReference type="GO" id="GO:0016491">
    <property type="term" value="F:oxidoreductase activity"/>
    <property type="evidence" value="ECO:0007669"/>
    <property type="project" value="TreeGrafter"/>
</dbReference>
<organism evidence="3">
    <name type="scientific">Craspedostauros australis</name>
    <dbReference type="NCBI Taxonomy" id="1486917"/>
    <lineage>
        <taxon>Eukaryota</taxon>
        <taxon>Sar</taxon>
        <taxon>Stramenopiles</taxon>
        <taxon>Ochrophyta</taxon>
        <taxon>Bacillariophyta</taxon>
        <taxon>Bacillariophyceae</taxon>
        <taxon>Bacillariophycidae</taxon>
        <taxon>Naviculales</taxon>
        <taxon>Naviculaceae</taxon>
        <taxon>Craspedostauros</taxon>
    </lineage>
</organism>